<dbReference type="Pfam" id="PF19747">
    <property type="entry name" value="DUF6234"/>
    <property type="match status" value="1"/>
</dbReference>
<gene>
    <name evidence="3" type="ORF">PU648_36180</name>
</gene>
<protein>
    <submittedName>
        <fullName evidence="3">DUF6234 family protein</fullName>
    </submittedName>
</protein>
<keyword evidence="4" id="KW-1185">Reference proteome</keyword>
<organism evidence="3 4">
    <name type="scientific">Streptomyces mirabilis</name>
    <dbReference type="NCBI Taxonomy" id="68239"/>
    <lineage>
        <taxon>Bacteria</taxon>
        <taxon>Bacillati</taxon>
        <taxon>Actinomycetota</taxon>
        <taxon>Actinomycetes</taxon>
        <taxon>Kitasatosporales</taxon>
        <taxon>Streptomycetaceae</taxon>
        <taxon>Streptomyces</taxon>
    </lineage>
</organism>
<evidence type="ECO:0000313" key="4">
    <source>
        <dbReference type="Proteomes" id="UP001257627"/>
    </source>
</evidence>
<evidence type="ECO:0000256" key="1">
    <source>
        <dbReference type="SAM" id="Phobius"/>
    </source>
</evidence>
<keyword evidence="1" id="KW-0472">Membrane</keyword>
<feature type="transmembrane region" description="Helical" evidence="1">
    <location>
        <begin position="95"/>
        <end position="112"/>
    </location>
</feature>
<feature type="transmembrane region" description="Helical" evidence="1">
    <location>
        <begin position="71"/>
        <end position="88"/>
    </location>
</feature>
<feature type="transmembrane region" description="Helical" evidence="1">
    <location>
        <begin position="20"/>
        <end position="40"/>
    </location>
</feature>
<accession>A0ABU3UUT4</accession>
<feature type="domain" description="DUF6234" evidence="2">
    <location>
        <begin position="17"/>
        <end position="132"/>
    </location>
</feature>
<dbReference type="Proteomes" id="UP001257627">
    <property type="component" value="Unassembled WGS sequence"/>
</dbReference>
<evidence type="ECO:0000313" key="3">
    <source>
        <dbReference type="EMBL" id="MDU8997691.1"/>
    </source>
</evidence>
<reference evidence="3 4" key="1">
    <citation type="submission" date="2023-02" db="EMBL/GenBank/DDBJ databases">
        <authorList>
            <person name="Maleckis M."/>
        </authorList>
    </citation>
    <scope>NUCLEOTIDE SEQUENCE [LARGE SCALE GENOMIC DNA]</scope>
    <source>
        <strain evidence="3 4">P8-A2</strain>
    </source>
</reference>
<name>A0ABU3UUT4_9ACTN</name>
<dbReference type="EMBL" id="JARAKF010000001">
    <property type="protein sequence ID" value="MDU8997691.1"/>
    <property type="molecule type" value="Genomic_DNA"/>
</dbReference>
<dbReference type="RefSeq" id="WP_267061833.1">
    <property type="nucleotide sequence ID" value="NZ_CP108127.1"/>
</dbReference>
<sequence length="132" mass="14167">MTKTALAPERRRPWSRRTPLGPDLALAIPLFLVETAWLVVDSVLGLGMEVWAAQGNQAQVDTASLAYMGRVRVLLVTVLILAVLAGLFRAPGTVIAHLLVALLAAGVLGHVQQQWDHDHAPPAGCIRYSANC</sequence>
<comment type="caution">
    <text evidence="3">The sequence shown here is derived from an EMBL/GenBank/DDBJ whole genome shotgun (WGS) entry which is preliminary data.</text>
</comment>
<keyword evidence="1" id="KW-0812">Transmembrane</keyword>
<keyword evidence="1" id="KW-1133">Transmembrane helix</keyword>
<dbReference type="InterPro" id="IPR046201">
    <property type="entry name" value="DUF6234"/>
</dbReference>
<proteinExistence type="predicted"/>
<evidence type="ECO:0000259" key="2">
    <source>
        <dbReference type="Pfam" id="PF19747"/>
    </source>
</evidence>